<dbReference type="PANTHER" id="PTHR34773:SF1">
    <property type="entry name" value="FLAGELLAR SECRETION CHAPERONE FLIS"/>
    <property type="match status" value="1"/>
</dbReference>
<keyword evidence="7" id="KW-0282">Flagellum</keyword>
<keyword evidence="3 6" id="KW-0963">Cytoplasm</keyword>
<dbReference type="InterPro" id="IPR036584">
    <property type="entry name" value="FliS_sf"/>
</dbReference>
<dbReference type="PIRSF" id="PIRSF039090">
    <property type="entry name" value="Flis"/>
    <property type="match status" value="1"/>
</dbReference>
<evidence type="ECO:0000256" key="6">
    <source>
        <dbReference type="PIRNR" id="PIRNR039090"/>
    </source>
</evidence>
<dbReference type="Proteomes" id="UP001596098">
    <property type="component" value="Unassembled WGS sequence"/>
</dbReference>
<gene>
    <name evidence="7" type="primary">fliS</name>
    <name evidence="7" type="ORF">ACFPWU_10755</name>
</gene>
<keyword evidence="7" id="KW-0969">Cilium</keyword>
<sequence>MSTMNHAVRNAYLGNSVKTASPARLLVMLCDRLVLDVQRGREAIAAGNRDEARTQLLHAQDIVLELRASLDHTAWSGAGQLDALYAWMYSQLIKANTSQDLAVADHVLGLATEIADTWRQAALQQAAS</sequence>
<name>A0ABW1QX52_9ACTN</name>
<dbReference type="EMBL" id="JBHSQI010000005">
    <property type="protein sequence ID" value="MFC6154136.1"/>
    <property type="molecule type" value="Genomic_DNA"/>
</dbReference>
<comment type="similarity">
    <text evidence="2 6">Belongs to the FliS family.</text>
</comment>
<dbReference type="InterPro" id="IPR003713">
    <property type="entry name" value="FliS"/>
</dbReference>
<dbReference type="SUPFAM" id="SSF101116">
    <property type="entry name" value="Flagellar export chaperone FliS"/>
    <property type="match status" value="1"/>
</dbReference>
<protein>
    <recommendedName>
        <fullName evidence="6">Flagellar secretion chaperone FliS</fullName>
    </recommendedName>
</protein>
<keyword evidence="4 6" id="KW-1005">Bacterial flagellum biogenesis</keyword>
<dbReference type="PANTHER" id="PTHR34773">
    <property type="entry name" value="FLAGELLAR SECRETION CHAPERONE FLIS"/>
    <property type="match status" value="1"/>
</dbReference>
<comment type="subcellular location">
    <subcellularLocation>
        <location evidence="1 6">Cytoplasm</location>
        <location evidence="1 6">Cytosol</location>
    </subcellularLocation>
</comment>
<keyword evidence="7" id="KW-0966">Cell projection</keyword>
<dbReference type="RefSeq" id="WP_128221667.1">
    <property type="nucleotide sequence ID" value="NZ_CP034929.1"/>
</dbReference>
<dbReference type="Gene3D" id="1.20.120.340">
    <property type="entry name" value="Flagellar protein FliS"/>
    <property type="match status" value="1"/>
</dbReference>
<keyword evidence="8" id="KW-1185">Reference proteome</keyword>
<reference evidence="8" key="1">
    <citation type="journal article" date="2019" name="Int. J. Syst. Evol. Microbiol.">
        <title>The Global Catalogue of Microorganisms (GCM) 10K type strain sequencing project: providing services to taxonomists for standard genome sequencing and annotation.</title>
        <authorList>
            <consortium name="The Broad Institute Genomics Platform"/>
            <consortium name="The Broad Institute Genome Sequencing Center for Infectious Disease"/>
            <person name="Wu L."/>
            <person name="Ma J."/>
        </authorList>
    </citation>
    <scope>NUCLEOTIDE SEQUENCE [LARGE SCALE GENOMIC DNA]</scope>
    <source>
        <strain evidence="8">DFY28</strain>
    </source>
</reference>
<dbReference type="Pfam" id="PF02561">
    <property type="entry name" value="FliS"/>
    <property type="match status" value="1"/>
</dbReference>
<evidence type="ECO:0000313" key="8">
    <source>
        <dbReference type="Proteomes" id="UP001596098"/>
    </source>
</evidence>
<proteinExistence type="inferred from homology"/>
<evidence type="ECO:0000256" key="4">
    <source>
        <dbReference type="ARBA" id="ARBA00022795"/>
    </source>
</evidence>
<comment type="caution">
    <text evidence="7">The sequence shown here is derived from an EMBL/GenBank/DDBJ whole genome shotgun (WGS) entry which is preliminary data.</text>
</comment>
<keyword evidence="5" id="KW-0143">Chaperone</keyword>
<accession>A0ABW1QX52</accession>
<evidence type="ECO:0000313" key="7">
    <source>
        <dbReference type="EMBL" id="MFC6154136.1"/>
    </source>
</evidence>
<evidence type="ECO:0000256" key="5">
    <source>
        <dbReference type="ARBA" id="ARBA00023186"/>
    </source>
</evidence>
<dbReference type="NCBIfam" id="TIGR00208">
    <property type="entry name" value="fliS"/>
    <property type="match status" value="1"/>
</dbReference>
<organism evidence="7 8">
    <name type="scientific">Nocardioides yefusunii</name>
    <dbReference type="NCBI Taxonomy" id="2500546"/>
    <lineage>
        <taxon>Bacteria</taxon>
        <taxon>Bacillati</taxon>
        <taxon>Actinomycetota</taxon>
        <taxon>Actinomycetes</taxon>
        <taxon>Propionibacteriales</taxon>
        <taxon>Nocardioidaceae</taxon>
        <taxon>Nocardioides</taxon>
    </lineage>
</organism>
<evidence type="ECO:0000256" key="1">
    <source>
        <dbReference type="ARBA" id="ARBA00004514"/>
    </source>
</evidence>
<evidence type="ECO:0000256" key="2">
    <source>
        <dbReference type="ARBA" id="ARBA00008787"/>
    </source>
</evidence>
<evidence type="ECO:0000256" key="3">
    <source>
        <dbReference type="ARBA" id="ARBA00022490"/>
    </source>
</evidence>
<dbReference type="CDD" id="cd16098">
    <property type="entry name" value="FliS"/>
    <property type="match status" value="1"/>
</dbReference>